<evidence type="ECO:0000259" key="10">
    <source>
        <dbReference type="PROSITE" id="PS50089"/>
    </source>
</evidence>
<evidence type="ECO:0000256" key="4">
    <source>
        <dbReference type="ARBA" id="ARBA00022723"/>
    </source>
</evidence>
<dbReference type="GO" id="GO:0061630">
    <property type="term" value="F:ubiquitin protein ligase activity"/>
    <property type="evidence" value="ECO:0007669"/>
    <property type="project" value="UniProtKB-EC"/>
</dbReference>
<dbReference type="EC" id="2.3.2.27" evidence="2"/>
<dbReference type="InterPro" id="IPR001841">
    <property type="entry name" value="Znf_RING"/>
</dbReference>
<dbReference type="InterPro" id="IPR013083">
    <property type="entry name" value="Znf_RING/FYVE/PHD"/>
</dbReference>
<sequence length="229" mass="26052">SSVDYVSPTYNYYVEEYINNEYEGKIIVEADIIQERNREPVSFSYIFTIEEFICDGQSAIKDYLFNSFVSGGVHIDTSLSIINNAITIARNVTSSLDYGPRKVLRFVYFLQSVPREVSVIESFLRETSFLNEENNQLEAAIQQSLEDVVVNFTPASSSTINSLIVEEYTGCICGCISCKNEQCVICLEDYAIGAKVTKLDCGHKFGYECIRKWLKTSHYCPICRYDLPM</sequence>
<evidence type="ECO:0000256" key="7">
    <source>
        <dbReference type="ARBA" id="ARBA00022833"/>
    </source>
</evidence>
<accession>A0A816Q7B8</accession>
<name>A0A816Q7B8_BRANA</name>
<evidence type="ECO:0000256" key="6">
    <source>
        <dbReference type="ARBA" id="ARBA00022786"/>
    </source>
</evidence>
<dbReference type="SMART" id="SM00184">
    <property type="entry name" value="RING"/>
    <property type="match status" value="1"/>
</dbReference>
<proteinExistence type="predicted"/>
<keyword evidence="9" id="KW-0175">Coiled coil</keyword>
<keyword evidence="5 8" id="KW-0863">Zinc-finger</keyword>
<gene>
    <name evidence="11" type="ORF">DARMORV10_C06P11010.1</name>
</gene>
<dbReference type="Proteomes" id="UP001295469">
    <property type="component" value="Chromosome C06"/>
</dbReference>
<dbReference type="GO" id="GO:0008270">
    <property type="term" value="F:zinc ion binding"/>
    <property type="evidence" value="ECO:0007669"/>
    <property type="project" value="UniProtKB-KW"/>
</dbReference>
<dbReference type="Gene3D" id="3.30.40.10">
    <property type="entry name" value="Zinc/RING finger domain, C3HC4 (zinc finger)"/>
    <property type="match status" value="1"/>
</dbReference>
<evidence type="ECO:0000256" key="1">
    <source>
        <dbReference type="ARBA" id="ARBA00000900"/>
    </source>
</evidence>
<evidence type="ECO:0000256" key="2">
    <source>
        <dbReference type="ARBA" id="ARBA00012483"/>
    </source>
</evidence>
<feature type="coiled-coil region" evidence="9">
    <location>
        <begin position="120"/>
        <end position="147"/>
    </location>
</feature>
<dbReference type="EMBL" id="HG994370">
    <property type="protein sequence ID" value="CAF2056275.1"/>
    <property type="molecule type" value="Genomic_DNA"/>
</dbReference>
<evidence type="ECO:0000256" key="8">
    <source>
        <dbReference type="PROSITE-ProRule" id="PRU00175"/>
    </source>
</evidence>
<evidence type="ECO:0000256" key="9">
    <source>
        <dbReference type="SAM" id="Coils"/>
    </source>
</evidence>
<dbReference type="Pfam" id="PF13639">
    <property type="entry name" value="zf-RING_2"/>
    <property type="match status" value="1"/>
</dbReference>
<protein>
    <recommendedName>
        <fullName evidence="2">RING-type E3 ubiquitin transferase</fullName>
        <ecNumber evidence="2">2.3.2.27</ecNumber>
    </recommendedName>
</protein>
<evidence type="ECO:0000256" key="5">
    <source>
        <dbReference type="ARBA" id="ARBA00022771"/>
    </source>
</evidence>
<dbReference type="SUPFAM" id="SSF57850">
    <property type="entry name" value="RING/U-box"/>
    <property type="match status" value="1"/>
</dbReference>
<dbReference type="PANTHER" id="PTHR22937">
    <property type="entry name" value="E3 UBIQUITIN-PROTEIN LIGASE RNF165"/>
    <property type="match status" value="1"/>
</dbReference>
<dbReference type="CDD" id="cd16454">
    <property type="entry name" value="RING-H2_PA-TM-RING"/>
    <property type="match status" value="1"/>
</dbReference>
<comment type="catalytic activity">
    <reaction evidence="1">
        <text>S-ubiquitinyl-[E2 ubiquitin-conjugating enzyme]-L-cysteine + [acceptor protein]-L-lysine = [E2 ubiquitin-conjugating enzyme]-L-cysteine + N(6)-ubiquitinyl-[acceptor protein]-L-lysine.</text>
        <dbReference type="EC" id="2.3.2.27"/>
    </reaction>
</comment>
<keyword evidence="7" id="KW-0862">Zinc</keyword>
<evidence type="ECO:0000256" key="3">
    <source>
        <dbReference type="ARBA" id="ARBA00022679"/>
    </source>
</evidence>
<evidence type="ECO:0000313" key="11">
    <source>
        <dbReference type="EMBL" id="CAF2056275.1"/>
    </source>
</evidence>
<keyword evidence="4" id="KW-0479">Metal-binding</keyword>
<organism evidence="11">
    <name type="scientific">Brassica napus</name>
    <name type="common">Rape</name>
    <dbReference type="NCBI Taxonomy" id="3708"/>
    <lineage>
        <taxon>Eukaryota</taxon>
        <taxon>Viridiplantae</taxon>
        <taxon>Streptophyta</taxon>
        <taxon>Embryophyta</taxon>
        <taxon>Tracheophyta</taxon>
        <taxon>Spermatophyta</taxon>
        <taxon>Magnoliopsida</taxon>
        <taxon>eudicotyledons</taxon>
        <taxon>Gunneridae</taxon>
        <taxon>Pentapetalae</taxon>
        <taxon>rosids</taxon>
        <taxon>malvids</taxon>
        <taxon>Brassicales</taxon>
        <taxon>Brassicaceae</taxon>
        <taxon>Brassiceae</taxon>
        <taxon>Brassica</taxon>
    </lineage>
</organism>
<keyword evidence="6" id="KW-0833">Ubl conjugation pathway</keyword>
<reference evidence="11" key="1">
    <citation type="submission" date="2021-01" db="EMBL/GenBank/DDBJ databases">
        <authorList>
            <consortium name="Genoscope - CEA"/>
            <person name="William W."/>
        </authorList>
    </citation>
    <scope>NUCLEOTIDE SEQUENCE</scope>
</reference>
<keyword evidence="3" id="KW-0808">Transferase</keyword>
<feature type="domain" description="RING-type" evidence="10">
    <location>
        <begin position="183"/>
        <end position="224"/>
    </location>
</feature>
<feature type="non-terminal residue" evidence="11">
    <location>
        <position position="1"/>
    </location>
</feature>
<dbReference type="AlphaFoldDB" id="A0A816Q7B8"/>
<dbReference type="PROSITE" id="PS50089">
    <property type="entry name" value="ZF_RING_2"/>
    <property type="match status" value="1"/>
</dbReference>
<dbReference type="PANTHER" id="PTHR22937:SF163">
    <property type="entry name" value="RING-TYPE E3 UBIQUITIN TRANSFERASE"/>
    <property type="match status" value="1"/>
</dbReference>
<dbReference type="InterPro" id="IPR045191">
    <property type="entry name" value="MBR1/2-like"/>
</dbReference>